<gene>
    <name evidence="2" type="ORF">BN1012_Phect1377</name>
</gene>
<dbReference type="KEGG" id="pect:BN1012_Phect1377"/>
<accession>X5MMW2</accession>
<feature type="transmembrane region" description="Helical" evidence="1">
    <location>
        <begin position="71"/>
        <end position="93"/>
    </location>
</feature>
<dbReference type="InterPro" id="IPR003425">
    <property type="entry name" value="CCB3/YggT"/>
</dbReference>
<dbReference type="Pfam" id="PF02325">
    <property type="entry name" value="CCB3_YggT"/>
    <property type="match status" value="1"/>
</dbReference>
<dbReference type="OrthoDB" id="9814445at2"/>
<reference evidence="2 3" key="1">
    <citation type="journal article" date="2014" name="Front. Genet.">
        <title>Genome and metabolic network of "Candidatus Phaeomarinobacter ectocarpi" Ec32, a new candidate genus of Alphaproteobacteria frequently associated with brown algae.</title>
        <authorList>
            <person name="Dittami S.M."/>
            <person name="Barbeyron T."/>
            <person name="Boyen C."/>
            <person name="Cambefort J."/>
            <person name="Collet G."/>
            <person name="Delage L."/>
            <person name="Gobet A."/>
            <person name="Groisillier A."/>
            <person name="Leblanc C."/>
            <person name="Michel G."/>
            <person name="Scornet D."/>
            <person name="Siegel A."/>
            <person name="Tapia J.E."/>
            <person name="Tonon T."/>
        </authorList>
    </citation>
    <scope>NUCLEOTIDE SEQUENCE [LARGE SCALE GENOMIC DNA]</scope>
    <source>
        <strain evidence="2 3">Ec32</strain>
    </source>
</reference>
<dbReference type="Proteomes" id="UP000032160">
    <property type="component" value="Chromosome I"/>
</dbReference>
<evidence type="ECO:0000313" key="3">
    <source>
        <dbReference type="Proteomes" id="UP000032160"/>
    </source>
</evidence>
<dbReference type="PATRIC" id="fig|1458461.3.peg.1376"/>
<keyword evidence="1" id="KW-1133">Transmembrane helix</keyword>
<keyword evidence="3" id="KW-1185">Reference proteome</keyword>
<evidence type="ECO:0000313" key="2">
    <source>
        <dbReference type="EMBL" id="CDO59591.1"/>
    </source>
</evidence>
<organism evidence="2 3">
    <name type="scientific">Candidatus Phaeomarinibacter ectocarpi</name>
    <dbReference type="NCBI Taxonomy" id="1458461"/>
    <lineage>
        <taxon>Bacteria</taxon>
        <taxon>Pseudomonadati</taxon>
        <taxon>Pseudomonadota</taxon>
        <taxon>Alphaproteobacteria</taxon>
        <taxon>Hyphomicrobiales</taxon>
        <taxon>Parvibaculaceae</taxon>
        <taxon>Candidatus Phaeomarinibacter</taxon>
    </lineage>
</organism>
<dbReference type="STRING" id="1458461.BN1012_Phect1377"/>
<sequence>MQVIAEVALLVLNIAWWIVIVGVILSWLIAFNVIDTRNQFVAQVADMFYRMTEPIYRPIRNFLPNMGGIDFSPLIVLILIFALQRIIVVYVLAPTYY</sequence>
<dbReference type="GO" id="GO:0016020">
    <property type="term" value="C:membrane"/>
    <property type="evidence" value="ECO:0007669"/>
    <property type="project" value="InterPro"/>
</dbReference>
<keyword evidence="1" id="KW-0472">Membrane</keyword>
<dbReference type="RefSeq" id="WP_043951183.1">
    <property type="nucleotide sequence ID" value="NZ_HG966617.1"/>
</dbReference>
<dbReference type="EMBL" id="HG966617">
    <property type="protein sequence ID" value="CDO59591.1"/>
    <property type="molecule type" value="Genomic_DNA"/>
</dbReference>
<protein>
    <submittedName>
        <fullName evidence="2">Integral membrane protein YggT, involved in response to extracytoplasmic stress (Osmotic shock)</fullName>
    </submittedName>
</protein>
<dbReference type="AlphaFoldDB" id="X5MMW2"/>
<keyword evidence="1" id="KW-0812">Transmembrane</keyword>
<dbReference type="HOGENOM" id="CLU_136788_0_1_5"/>
<name>X5MMW2_9HYPH</name>
<proteinExistence type="predicted"/>
<feature type="transmembrane region" description="Helical" evidence="1">
    <location>
        <begin position="7"/>
        <end position="30"/>
    </location>
</feature>
<evidence type="ECO:0000256" key="1">
    <source>
        <dbReference type="SAM" id="Phobius"/>
    </source>
</evidence>